<feature type="non-terminal residue" evidence="1">
    <location>
        <position position="55"/>
    </location>
</feature>
<organism evidence="1 2">
    <name type="scientific">Corchorus capsularis</name>
    <name type="common">Jute</name>
    <dbReference type="NCBI Taxonomy" id="210143"/>
    <lineage>
        <taxon>Eukaryota</taxon>
        <taxon>Viridiplantae</taxon>
        <taxon>Streptophyta</taxon>
        <taxon>Embryophyta</taxon>
        <taxon>Tracheophyta</taxon>
        <taxon>Spermatophyta</taxon>
        <taxon>Magnoliopsida</taxon>
        <taxon>eudicotyledons</taxon>
        <taxon>Gunneridae</taxon>
        <taxon>Pentapetalae</taxon>
        <taxon>rosids</taxon>
        <taxon>malvids</taxon>
        <taxon>Malvales</taxon>
        <taxon>Malvaceae</taxon>
        <taxon>Grewioideae</taxon>
        <taxon>Apeibeae</taxon>
        <taxon>Corchorus</taxon>
    </lineage>
</organism>
<dbReference type="Proteomes" id="UP000188268">
    <property type="component" value="Unassembled WGS sequence"/>
</dbReference>
<gene>
    <name evidence="1" type="ORF">CCACVL1_27303</name>
</gene>
<protein>
    <submittedName>
        <fullName evidence="1">Uncharacterized protein</fullName>
    </submittedName>
</protein>
<dbReference type="EMBL" id="AWWV01014701">
    <property type="protein sequence ID" value="OMO55351.1"/>
    <property type="molecule type" value="Genomic_DNA"/>
</dbReference>
<keyword evidence="2" id="KW-1185">Reference proteome</keyword>
<sequence>KKYDSRGVANRSVWNIKEKWVIKKFSWIKLSWKTANQDVSHLNIETLLSFMYLLL</sequence>
<evidence type="ECO:0000313" key="2">
    <source>
        <dbReference type="Proteomes" id="UP000188268"/>
    </source>
</evidence>
<dbReference type="AlphaFoldDB" id="A0A1R3GBA7"/>
<proteinExistence type="predicted"/>
<evidence type="ECO:0000313" key="1">
    <source>
        <dbReference type="EMBL" id="OMO55351.1"/>
    </source>
</evidence>
<dbReference type="Gramene" id="OMO55351">
    <property type="protein sequence ID" value="OMO55351"/>
    <property type="gene ID" value="CCACVL1_27303"/>
</dbReference>
<reference evidence="1 2" key="1">
    <citation type="submission" date="2013-09" db="EMBL/GenBank/DDBJ databases">
        <title>Corchorus capsularis genome sequencing.</title>
        <authorList>
            <person name="Alam M."/>
            <person name="Haque M.S."/>
            <person name="Islam M.S."/>
            <person name="Emdad E.M."/>
            <person name="Islam M.M."/>
            <person name="Ahmed B."/>
            <person name="Halim A."/>
            <person name="Hossen Q.M.M."/>
            <person name="Hossain M.Z."/>
            <person name="Ahmed R."/>
            <person name="Khan M.M."/>
            <person name="Islam R."/>
            <person name="Rashid M.M."/>
            <person name="Khan S.A."/>
            <person name="Rahman M.S."/>
            <person name="Alam M."/>
        </authorList>
    </citation>
    <scope>NUCLEOTIDE SEQUENCE [LARGE SCALE GENOMIC DNA]</scope>
    <source>
        <strain evidence="2">cv. CVL-1</strain>
        <tissue evidence="1">Whole seedling</tissue>
    </source>
</reference>
<accession>A0A1R3GBA7</accession>
<name>A0A1R3GBA7_COCAP</name>
<comment type="caution">
    <text evidence="1">The sequence shown here is derived from an EMBL/GenBank/DDBJ whole genome shotgun (WGS) entry which is preliminary data.</text>
</comment>
<feature type="non-terminal residue" evidence="1">
    <location>
        <position position="1"/>
    </location>
</feature>